<accession>A0AAW2JRC8</accession>
<reference evidence="2" key="1">
    <citation type="submission" date="2020-06" db="EMBL/GenBank/DDBJ databases">
        <authorList>
            <person name="Li T."/>
            <person name="Hu X."/>
            <person name="Zhang T."/>
            <person name="Song X."/>
            <person name="Zhang H."/>
            <person name="Dai N."/>
            <person name="Sheng W."/>
            <person name="Hou X."/>
            <person name="Wei L."/>
        </authorList>
    </citation>
    <scope>NUCLEOTIDE SEQUENCE</scope>
    <source>
        <strain evidence="2">G02</strain>
        <tissue evidence="2">Leaf</tissue>
    </source>
</reference>
<evidence type="ECO:0000313" key="2">
    <source>
        <dbReference type="EMBL" id="KAL0296246.1"/>
    </source>
</evidence>
<reference evidence="2" key="2">
    <citation type="journal article" date="2024" name="Plant">
        <title>Genomic evolution and insights into agronomic trait innovations of Sesamum species.</title>
        <authorList>
            <person name="Miao H."/>
            <person name="Wang L."/>
            <person name="Qu L."/>
            <person name="Liu H."/>
            <person name="Sun Y."/>
            <person name="Le M."/>
            <person name="Wang Q."/>
            <person name="Wei S."/>
            <person name="Zheng Y."/>
            <person name="Lin W."/>
            <person name="Duan Y."/>
            <person name="Cao H."/>
            <person name="Xiong S."/>
            <person name="Wang X."/>
            <person name="Wei L."/>
            <person name="Li C."/>
            <person name="Ma Q."/>
            <person name="Ju M."/>
            <person name="Zhao R."/>
            <person name="Li G."/>
            <person name="Mu C."/>
            <person name="Tian Q."/>
            <person name="Mei H."/>
            <person name="Zhang T."/>
            <person name="Gao T."/>
            <person name="Zhang H."/>
        </authorList>
    </citation>
    <scope>NUCLEOTIDE SEQUENCE</scope>
    <source>
        <strain evidence="2">G02</strain>
    </source>
</reference>
<organism evidence="2">
    <name type="scientific">Sesamum radiatum</name>
    <name type="common">Black benniseed</name>
    <dbReference type="NCBI Taxonomy" id="300843"/>
    <lineage>
        <taxon>Eukaryota</taxon>
        <taxon>Viridiplantae</taxon>
        <taxon>Streptophyta</taxon>
        <taxon>Embryophyta</taxon>
        <taxon>Tracheophyta</taxon>
        <taxon>Spermatophyta</taxon>
        <taxon>Magnoliopsida</taxon>
        <taxon>eudicotyledons</taxon>
        <taxon>Gunneridae</taxon>
        <taxon>Pentapetalae</taxon>
        <taxon>asterids</taxon>
        <taxon>lamiids</taxon>
        <taxon>Lamiales</taxon>
        <taxon>Pedaliaceae</taxon>
        <taxon>Sesamum</taxon>
    </lineage>
</organism>
<proteinExistence type="predicted"/>
<name>A0AAW2JRC8_SESRA</name>
<gene>
    <name evidence="2" type="ORF">Sradi_6676700</name>
</gene>
<feature type="region of interest" description="Disordered" evidence="1">
    <location>
        <begin position="56"/>
        <end position="89"/>
    </location>
</feature>
<dbReference type="AlphaFoldDB" id="A0AAW2JRC8"/>
<evidence type="ECO:0000256" key="1">
    <source>
        <dbReference type="SAM" id="MobiDB-lite"/>
    </source>
</evidence>
<comment type="caution">
    <text evidence="2">The sequence shown here is derived from an EMBL/GenBank/DDBJ whole genome shotgun (WGS) entry which is preliminary data.</text>
</comment>
<dbReference type="EMBL" id="JACGWJ010000032">
    <property type="protein sequence ID" value="KAL0296246.1"/>
    <property type="molecule type" value="Genomic_DNA"/>
</dbReference>
<protein>
    <submittedName>
        <fullName evidence="2">Uncharacterized protein</fullName>
    </submittedName>
</protein>
<sequence>MASSNETIRFVGEPSADDNPTKPSSREMHPSSSFFKVAQKWSLRWVATFYRRLVDKPSNLEGEATERNEEDGSSLVEEEENSPWSSAERQRRQIVPSYYIRYPPPSGTPIPTA</sequence>
<feature type="compositionally biased region" description="Acidic residues" evidence="1">
    <location>
        <begin position="68"/>
        <end position="81"/>
    </location>
</feature>
<feature type="region of interest" description="Disordered" evidence="1">
    <location>
        <begin position="1"/>
        <end position="32"/>
    </location>
</feature>